<evidence type="ECO:0000259" key="6">
    <source>
        <dbReference type="Pfam" id="PF01061"/>
    </source>
</evidence>
<evidence type="ECO:0000256" key="3">
    <source>
        <dbReference type="ARBA" id="ARBA00022989"/>
    </source>
</evidence>
<keyword evidence="4 5" id="KW-0472">Membrane</keyword>
<keyword evidence="2 5" id="KW-0812">Transmembrane</keyword>
<reference evidence="7 8" key="1">
    <citation type="submission" date="2018-11" db="EMBL/GenBank/DDBJ databases">
        <title>Sequencing the genomes of 1000 actinobacteria strains.</title>
        <authorList>
            <person name="Klenk H.-P."/>
        </authorList>
    </citation>
    <scope>NUCLEOTIDE SEQUENCE [LARGE SCALE GENOMIC DNA]</scope>
    <source>
        <strain evidence="7 8">DSM 10546</strain>
    </source>
</reference>
<feature type="transmembrane region" description="Helical" evidence="5">
    <location>
        <begin position="26"/>
        <end position="45"/>
    </location>
</feature>
<proteinExistence type="predicted"/>
<keyword evidence="3 5" id="KW-1133">Transmembrane helix</keyword>
<sequence length="259" mass="27444">MSSVEILTANARMWRSVQADELPPQYWMLGVVVPLLFRSLVYVLLGRMIAGQAGLDWTYVGAVFLAITGSTISHTSDVPIYDVWFRTYPAVSRAAAPVVLQYLARTGVLAARAFVEAIVVCVVIGLLVDSPAHVLSVLRHSWTLLPALAACIAFGLAIIAPAIGNDSQDLIHNTAGTLVILTSGALLTPGAAPWLHILGGVLPLQHALDAMRASLAGRSPWPGVAGELLVATGWLLVAAIAYRIVDHRTRSSGRGAMQG</sequence>
<name>A0A3N1ZXG9_9ACTN</name>
<comment type="subcellular location">
    <subcellularLocation>
        <location evidence="1">Membrane</location>
        <topology evidence="1">Multi-pass membrane protein</topology>
    </subcellularLocation>
</comment>
<evidence type="ECO:0000256" key="4">
    <source>
        <dbReference type="ARBA" id="ARBA00023136"/>
    </source>
</evidence>
<protein>
    <recommendedName>
        <fullName evidence="6">ABC-2 type transporter transmembrane domain-containing protein</fullName>
    </recommendedName>
</protein>
<dbReference type="GO" id="GO:0140359">
    <property type="term" value="F:ABC-type transporter activity"/>
    <property type="evidence" value="ECO:0007669"/>
    <property type="project" value="InterPro"/>
</dbReference>
<evidence type="ECO:0000313" key="8">
    <source>
        <dbReference type="Proteomes" id="UP000275749"/>
    </source>
</evidence>
<feature type="domain" description="ABC-2 type transporter transmembrane" evidence="6">
    <location>
        <begin position="29"/>
        <end position="214"/>
    </location>
</feature>
<dbReference type="EMBL" id="RKHG01000001">
    <property type="protein sequence ID" value="ROR55177.1"/>
    <property type="molecule type" value="Genomic_DNA"/>
</dbReference>
<dbReference type="RefSeq" id="WP_123576058.1">
    <property type="nucleotide sequence ID" value="NZ_RKHG01000001.1"/>
</dbReference>
<gene>
    <name evidence="7" type="ORF">EDD41_2435</name>
</gene>
<dbReference type="Proteomes" id="UP000275749">
    <property type="component" value="Unassembled WGS sequence"/>
</dbReference>
<evidence type="ECO:0000256" key="5">
    <source>
        <dbReference type="SAM" id="Phobius"/>
    </source>
</evidence>
<feature type="transmembrane region" description="Helical" evidence="5">
    <location>
        <begin position="109"/>
        <end position="128"/>
    </location>
</feature>
<accession>A0A3N1ZXG9</accession>
<evidence type="ECO:0000256" key="1">
    <source>
        <dbReference type="ARBA" id="ARBA00004141"/>
    </source>
</evidence>
<feature type="transmembrane region" description="Helical" evidence="5">
    <location>
        <begin position="175"/>
        <end position="204"/>
    </location>
</feature>
<organism evidence="7 8">
    <name type="scientific">Luteococcus japonicus</name>
    <dbReference type="NCBI Taxonomy" id="33984"/>
    <lineage>
        <taxon>Bacteria</taxon>
        <taxon>Bacillati</taxon>
        <taxon>Actinomycetota</taxon>
        <taxon>Actinomycetes</taxon>
        <taxon>Propionibacteriales</taxon>
        <taxon>Propionibacteriaceae</taxon>
        <taxon>Luteococcus</taxon>
    </lineage>
</organism>
<dbReference type="Pfam" id="PF01061">
    <property type="entry name" value="ABC2_membrane"/>
    <property type="match status" value="1"/>
</dbReference>
<evidence type="ECO:0000313" key="7">
    <source>
        <dbReference type="EMBL" id="ROR55177.1"/>
    </source>
</evidence>
<evidence type="ECO:0000256" key="2">
    <source>
        <dbReference type="ARBA" id="ARBA00022692"/>
    </source>
</evidence>
<comment type="caution">
    <text evidence="7">The sequence shown here is derived from an EMBL/GenBank/DDBJ whole genome shotgun (WGS) entry which is preliminary data.</text>
</comment>
<dbReference type="GO" id="GO:0016020">
    <property type="term" value="C:membrane"/>
    <property type="evidence" value="ECO:0007669"/>
    <property type="project" value="UniProtKB-SubCell"/>
</dbReference>
<dbReference type="InterPro" id="IPR013525">
    <property type="entry name" value="ABC2_TM"/>
</dbReference>
<dbReference type="AlphaFoldDB" id="A0A3N1ZXG9"/>
<feature type="transmembrane region" description="Helical" evidence="5">
    <location>
        <begin position="140"/>
        <end position="163"/>
    </location>
</feature>
<feature type="transmembrane region" description="Helical" evidence="5">
    <location>
        <begin position="224"/>
        <end position="245"/>
    </location>
</feature>